<gene>
    <name evidence="2" type="ORF">G9272_32065</name>
</gene>
<accession>A0A6M4WUZ9</accession>
<organism evidence="2 3">
    <name type="scientific">Streptomyces asoensis</name>
    <dbReference type="NCBI Taxonomy" id="249586"/>
    <lineage>
        <taxon>Bacteria</taxon>
        <taxon>Bacillati</taxon>
        <taxon>Actinomycetota</taxon>
        <taxon>Actinomycetes</taxon>
        <taxon>Kitasatosporales</taxon>
        <taxon>Streptomycetaceae</taxon>
        <taxon>Streptomyces</taxon>
    </lineage>
</organism>
<evidence type="ECO:0000256" key="1">
    <source>
        <dbReference type="SAM" id="MobiDB-lite"/>
    </source>
</evidence>
<feature type="region of interest" description="Disordered" evidence="1">
    <location>
        <begin position="45"/>
        <end position="76"/>
    </location>
</feature>
<sequence>MRQIPGFLLQHTVTVEAYLGSGSKGDLYAAPEPVRCLIDEKTQQVTNPGGQTVTSGSSYITVPSHRPAPNSRVTLPDGRRTTVITIARADGGTLPVPSNTQVFLQ</sequence>
<evidence type="ECO:0000313" key="2">
    <source>
        <dbReference type="EMBL" id="QJT04354.1"/>
    </source>
</evidence>
<proteinExistence type="predicted"/>
<evidence type="ECO:0000313" key="3">
    <source>
        <dbReference type="Proteomes" id="UP000502665"/>
    </source>
</evidence>
<dbReference type="EMBL" id="CP049838">
    <property type="protein sequence ID" value="QJT04354.1"/>
    <property type="molecule type" value="Genomic_DNA"/>
</dbReference>
<name>A0A6M4WUZ9_9ACTN</name>
<dbReference type="Proteomes" id="UP000502665">
    <property type="component" value="Chromosome"/>
</dbReference>
<keyword evidence="3" id="KW-1185">Reference proteome</keyword>
<reference evidence="2" key="1">
    <citation type="submission" date="2020-03" db="EMBL/GenBank/DDBJ databases">
        <title>Molecular networking-based the target discovery of potent antiproliferative macrolactams: 5/6/7/16 polycyclic ansamycins and glycosylated trienomycin from Streptomyces cacaoi subsp. asoensis.</title>
        <authorList>
            <person name="Liu L.-L."/>
        </authorList>
    </citation>
    <scope>NUCLEOTIDE SEQUENCE [LARGE SCALE GENOMIC DNA]</scope>
    <source>
        <strain evidence="2">H2S5</strain>
    </source>
</reference>
<dbReference type="AlphaFoldDB" id="A0A6M4WUZ9"/>
<protein>
    <submittedName>
        <fullName evidence="2">Uncharacterized protein</fullName>
    </submittedName>
</protein>
<feature type="compositionally biased region" description="Polar residues" evidence="1">
    <location>
        <begin position="45"/>
        <end position="61"/>
    </location>
</feature>
<dbReference type="RefSeq" id="WP_171399696.1">
    <property type="nucleotide sequence ID" value="NZ_CP049838.1"/>
</dbReference>